<reference evidence="2 4" key="1">
    <citation type="journal article" date="2016" name="PLoS ONE">
        <title>Sequence Assembly of Yarrowia lipolytica Strain W29/CLIB89 Shows Transposable Element Diversity.</title>
        <authorList>
            <person name="Magnan C."/>
            <person name="Yu J."/>
            <person name="Chang I."/>
            <person name="Jahn E."/>
            <person name="Kanomata Y."/>
            <person name="Wu J."/>
            <person name="Zeller M."/>
            <person name="Oakes M."/>
            <person name="Baldi P."/>
            <person name="Sandmeyer S."/>
        </authorList>
    </citation>
    <scope>NUCLEOTIDE SEQUENCE [LARGE SCALE GENOMIC DNA]</scope>
    <source>
        <strain evidence="2">CLIB89</strain>
        <strain evidence="4">CLIB89(W29)</strain>
    </source>
</reference>
<evidence type="ECO:0000256" key="1">
    <source>
        <dbReference type="SAM" id="MobiDB-lite"/>
    </source>
</evidence>
<dbReference type="KEGG" id="yli:7009603"/>
<dbReference type="EMBL" id="CP017558">
    <property type="protein sequence ID" value="AOW06521.1"/>
    <property type="molecule type" value="Genomic_DNA"/>
</dbReference>
<gene>
    <name evidence="3" type="ORF">B0I71DRAFT_126131</name>
    <name evidence="2" type="ORF">YALI1_F03215g</name>
</gene>
<dbReference type="AlphaFoldDB" id="A0A1D8NLK7"/>
<organism evidence="2 4">
    <name type="scientific">Yarrowia lipolytica</name>
    <name type="common">Candida lipolytica</name>
    <dbReference type="NCBI Taxonomy" id="4952"/>
    <lineage>
        <taxon>Eukaryota</taxon>
        <taxon>Fungi</taxon>
        <taxon>Dikarya</taxon>
        <taxon>Ascomycota</taxon>
        <taxon>Saccharomycotina</taxon>
        <taxon>Dipodascomycetes</taxon>
        <taxon>Dipodascales</taxon>
        <taxon>Dipodascales incertae sedis</taxon>
        <taxon>Yarrowia</taxon>
    </lineage>
</organism>
<dbReference type="RefSeq" id="XP_002143101.1">
    <property type="nucleotide sequence ID" value="XM_002143065.1"/>
</dbReference>
<dbReference type="Proteomes" id="UP000256601">
    <property type="component" value="Unassembled WGS sequence"/>
</dbReference>
<dbReference type="GeneID" id="7009603"/>
<reference evidence="3 5" key="2">
    <citation type="submission" date="2018-07" db="EMBL/GenBank/DDBJ databases">
        <title>Draft Genome Assemblies for Five Robust Yarrowia lipolytica Strains Exhibiting High Lipid Production and Pentose Sugar Utilization and Sugar Alcohol Secretion from Undetoxified Lignocellulosic Biomass Hydrolysates.</title>
        <authorList>
            <consortium name="DOE Joint Genome Institute"/>
            <person name="Walker C."/>
            <person name="Ryu S."/>
            <person name="Na H."/>
            <person name="Zane M."/>
            <person name="LaButti K."/>
            <person name="Lipzen A."/>
            <person name="Haridas S."/>
            <person name="Barry K."/>
            <person name="Grigoriev I.V."/>
            <person name="Quarterman J."/>
            <person name="Slininger P."/>
            <person name="Dien B."/>
            <person name="Trinh C.T."/>
        </authorList>
    </citation>
    <scope>NUCLEOTIDE SEQUENCE [LARGE SCALE GENOMIC DNA]</scope>
    <source>
        <strain evidence="3 5">YB392</strain>
    </source>
</reference>
<evidence type="ECO:0000313" key="4">
    <source>
        <dbReference type="Proteomes" id="UP000182444"/>
    </source>
</evidence>
<evidence type="ECO:0000313" key="2">
    <source>
        <dbReference type="EMBL" id="AOW06521.1"/>
    </source>
</evidence>
<dbReference type="VEuPathDB" id="FungiDB:YALI1_F03215g"/>
<protein>
    <submittedName>
        <fullName evidence="2">Uncharacterized protein</fullName>
    </submittedName>
</protein>
<evidence type="ECO:0000313" key="5">
    <source>
        <dbReference type="Proteomes" id="UP000256601"/>
    </source>
</evidence>
<dbReference type="VEuPathDB" id="FungiDB:YALI0_F02046g"/>
<name>A0A1D8NLK7_YARLL</name>
<accession>A0A1D8NLK7</accession>
<feature type="region of interest" description="Disordered" evidence="1">
    <location>
        <begin position="62"/>
        <end position="90"/>
    </location>
</feature>
<proteinExistence type="predicted"/>
<dbReference type="OrthoDB" id="4086054at2759"/>
<dbReference type="EMBL" id="KZ857324">
    <property type="protein sequence ID" value="RDW29176.1"/>
    <property type="molecule type" value="Genomic_DNA"/>
</dbReference>
<evidence type="ECO:0000313" key="3">
    <source>
        <dbReference type="EMBL" id="RDW29176.1"/>
    </source>
</evidence>
<sequence length="90" mass="9878">MLRIARIARLSARVPSQVRNQSTVSSFSEYRKLAVQNGPLAQVRLAYPRSLFAETYDVTGEKKNNTQNGVAESASENKEFEVVESTGASA</sequence>
<dbReference type="Proteomes" id="UP000182444">
    <property type="component" value="Chromosome 1F"/>
</dbReference>